<reference evidence="1 2" key="1">
    <citation type="submission" date="2024-02" db="EMBL/GenBank/DDBJ databases">
        <title>A draft genome for the cacao thread blight pathogen Marasmius crinis-equi.</title>
        <authorList>
            <person name="Cohen S.P."/>
            <person name="Baruah I.K."/>
            <person name="Amoako-Attah I."/>
            <person name="Bukari Y."/>
            <person name="Meinhardt L.W."/>
            <person name="Bailey B.A."/>
        </authorList>
    </citation>
    <scope>NUCLEOTIDE SEQUENCE [LARGE SCALE GENOMIC DNA]</scope>
    <source>
        <strain evidence="1 2">GH-76</strain>
    </source>
</reference>
<dbReference type="SUPFAM" id="SSF52047">
    <property type="entry name" value="RNI-like"/>
    <property type="match status" value="1"/>
</dbReference>
<name>A0ABR3F5W7_9AGAR</name>
<dbReference type="Gene3D" id="3.80.10.10">
    <property type="entry name" value="Ribonuclease Inhibitor"/>
    <property type="match status" value="1"/>
</dbReference>
<evidence type="ECO:0000313" key="1">
    <source>
        <dbReference type="EMBL" id="KAL0570485.1"/>
    </source>
</evidence>
<evidence type="ECO:0000313" key="2">
    <source>
        <dbReference type="Proteomes" id="UP001465976"/>
    </source>
</evidence>
<evidence type="ECO:0008006" key="3">
    <source>
        <dbReference type="Google" id="ProtNLM"/>
    </source>
</evidence>
<organism evidence="1 2">
    <name type="scientific">Marasmius crinis-equi</name>
    <dbReference type="NCBI Taxonomy" id="585013"/>
    <lineage>
        <taxon>Eukaryota</taxon>
        <taxon>Fungi</taxon>
        <taxon>Dikarya</taxon>
        <taxon>Basidiomycota</taxon>
        <taxon>Agaricomycotina</taxon>
        <taxon>Agaricomycetes</taxon>
        <taxon>Agaricomycetidae</taxon>
        <taxon>Agaricales</taxon>
        <taxon>Marasmiineae</taxon>
        <taxon>Marasmiaceae</taxon>
        <taxon>Marasmius</taxon>
    </lineage>
</organism>
<feature type="non-terminal residue" evidence="1">
    <location>
        <position position="1"/>
    </location>
</feature>
<sequence>GNNSEVLRPHIARSQKLRYLTLRHDISLEALALFPPLSSKLRHLIVEHQSEDTLVRLIEFLGTCQSHLTTLEYAGPCDVMAEMVDRSCHAPFAVDLPHITLEALCCLSVDIWDDFGSYGLLKDLFGTITVPLLAELDIQLDCSTTTEKSDNRPGFEGVWPRDVVRSFMIRSQCSLTKLSLSGMPLSDVDVVAFLRMTPNLVYLRLEELWTPQDDGAEQSDLPFVQTVTKSLLEQFHGSLFDSTTYGYHKHVLLPKLRSLYLKVQSHFDADTAFVEMVKSRWNALGQADPNHGERLRAVELKVLGRTLDCDIYESLSSVEGDGMRIVVIGHKERII</sequence>
<dbReference type="EMBL" id="JBAHYK010000926">
    <property type="protein sequence ID" value="KAL0570485.1"/>
    <property type="molecule type" value="Genomic_DNA"/>
</dbReference>
<comment type="caution">
    <text evidence="1">The sequence shown here is derived from an EMBL/GenBank/DDBJ whole genome shotgun (WGS) entry which is preliminary data.</text>
</comment>
<proteinExistence type="predicted"/>
<accession>A0ABR3F5W7</accession>
<dbReference type="InterPro" id="IPR032675">
    <property type="entry name" value="LRR_dom_sf"/>
</dbReference>
<keyword evidence="2" id="KW-1185">Reference proteome</keyword>
<gene>
    <name evidence="1" type="ORF">V5O48_011479</name>
</gene>
<protein>
    <recommendedName>
        <fullName evidence="3">F-box domain-containing protein</fullName>
    </recommendedName>
</protein>
<dbReference type="Proteomes" id="UP001465976">
    <property type="component" value="Unassembled WGS sequence"/>
</dbReference>